<gene>
    <name evidence="1" type="ORF">CEP48_02670</name>
</gene>
<dbReference type="Proteomes" id="UP000955338">
    <property type="component" value="Chromosome"/>
</dbReference>
<reference evidence="1" key="1">
    <citation type="submission" date="2017-06" db="EMBL/GenBank/DDBJ databases">
        <title>Genome sequencing of pathogenic and non-pathogenic strains within Bisgaard taxon 40.</title>
        <authorList>
            <person name="Ladner J.T."/>
            <person name="Lovett S.P."/>
            <person name="Koroleva G."/>
            <person name="Lorch J.M."/>
        </authorList>
    </citation>
    <scope>NUCLEOTIDE SEQUENCE</scope>
    <source>
        <strain evidence="1">27576-1-I1</strain>
    </source>
</reference>
<dbReference type="Pfam" id="PF04340">
    <property type="entry name" value="DUF484"/>
    <property type="match status" value="1"/>
</dbReference>
<sequence>MRKITDKITEQEIVHYLIHHADFFSRHTELLKSLYVQHERKGGISLVEAKLGLQQERIEELEEELENLSRIARHNEQMFYSLLPLQQKFNQAEDFDTACNVLNEWTQDLGLKLSKIFLINDAWIDIDQIAATNRLDRKAFEVIRLERFGLRSIYLGRLNPREKSLLFLPDELPVGSTALCLLKSAYPHKPYTAVVLFAAHAEEHFYQAQETTFLLRFMELLSQHIWRWIDEKDDE</sequence>
<proteinExistence type="predicted"/>
<organism evidence="1 2">
    <name type="scientific">Mergibacter septicus</name>
    <dbReference type="NCBI Taxonomy" id="221402"/>
    <lineage>
        <taxon>Bacteria</taxon>
        <taxon>Pseudomonadati</taxon>
        <taxon>Pseudomonadota</taxon>
        <taxon>Gammaproteobacteria</taxon>
        <taxon>Pasteurellales</taxon>
        <taxon>Pasteurellaceae</taxon>
        <taxon>Mergibacter</taxon>
    </lineage>
</organism>
<evidence type="ECO:0000313" key="1">
    <source>
        <dbReference type="EMBL" id="QDJ14386.1"/>
    </source>
</evidence>
<name>A0A8D4IWD3_9PAST</name>
<keyword evidence="2" id="KW-1185">Reference proteome</keyword>
<dbReference type="PANTHER" id="PTHR38765:SF1">
    <property type="entry name" value="DUF484 DOMAIN-CONTAINING PROTEIN"/>
    <property type="match status" value="1"/>
</dbReference>
<evidence type="ECO:0000313" key="2">
    <source>
        <dbReference type="Proteomes" id="UP000955338"/>
    </source>
</evidence>
<dbReference type="Gene3D" id="3.30.450.40">
    <property type="match status" value="1"/>
</dbReference>
<dbReference type="InterPro" id="IPR007435">
    <property type="entry name" value="DUF484"/>
</dbReference>
<accession>A0A8D4IWD3</accession>
<dbReference type="RefSeq" id="WP_261919535.1">
    <property type="nucleotide sequence ID" value="NZ_CP022011.1"/>
</dbReference>
<dbReference type="PANTHER" id="PTHR38765">
    <property type="entry name" value="DUF484 DOMAIN-CONTAINING PROTEIN"/>
    <property type="match status" value="1"/>
</dbReference>
<dbReference type="EMBL" id="CP022011">
    <property type="protein sequence ID" value="QDJ14386.1"/>
    <property type="molecule type" value="Genomic_DNA"/>
</dbReference>
<dbReference type="InterPro" id="IPR029016">
    <property type="entry name" value="GAF-like_dom_sf"/>
</dbReference>
<dbReference type="AlphaFoldDB" id="A0A8D4IWD3"/>
<protein>
    <submittedName>
        <fullName evidence="1">DUF484 family protein</fullName>
    </submittedName>
</protein>